<comment type="caution">
    <text evidence="2">The sequence shown here is derived from an EMBL/GenBank/DDBJ whole genome shotgun (WGS) entry which is preliminary data.</text>
</comment>
<dbReference type="RefSeq" id="WP_238466662.1">
    <property type="nucleotide sequence ID" value="NZ_JAKLJA010000027.1"/>
</dbReference>
<dbReference type="Pfam" id="PF13672">
    <property type="entry name" value="PP2C_2"/>
    <property type="match status" value="1"/>
</dbReference>
<dbReference type="AlphaFoldDB" id="A0A9X1UHQ3"/>
<dbReference type="CDD" id="cd00143">
    <property type="entry name" value="PP2Cc"/>
    <property type="match status" value="1"/>
</dbReference>
<proteinExistence type="predicted"/>
<protein>
    <submittedName>
        <fullName evidence="2">Serine/threonine-protein phosphatase</fullName>
    </submittedName>
</protein>
<dbReference type="InterPro" id="IPR036457">
    <property type="entry name" value="PPM-type-like_dom_sf"/>
</dbReference>
<dbReference type="SUPFAM" id="SSF81606">
    <property type="entry name" value="PP2C-like"/>
    <property type="match status" value="1"/>
</dbReference>
<organism evidence="2 3">
    <name type="scientific">Paraburkholderia tagetis</name>
    <dbReference type="NCBI Taxonomy" id="2913261"/>
    <lineage>
        <taxon>Bacteria</taxon>
        <taxon>Pseudomonadati</taxon>
        <taxon>Pseudomonadota</taxon>
        <taxon>Betaproteobacteria</taxon>
        <taxon>Burkholderiales</taxon>
        <taxon>Burkholderiaceae</taxon>
        <taxon>Paraburkholderia</taxon>
    </lineage>
</organism>
<keyword evidence="3" id="KW-1185">Reference proteome</keyword>
<evidence type="ECO:0000313" key="2">
    <source>
        <dbReference type="EMBL" id="MCG5076750.1"/>
    </source>
</evidence>
<dbReference type="InterPro" id="IPR001932">
    <property type="entry name" value="PPM-type_phosphatase-like_dom"/>
</dbReference>
<dbReference type="PROSITE" id="PS51746">
    <property type="entry name" value="PPM_2"/>
    <property type="match status" value="1"/>
</dbReference>
<dbReference type="SMART" id="SM00331">
    <property type="entry name" value="PP2C_SIG"/>
    <property type="match status" value="1"/>
</dbReference>
<feature type="domain" description="PPM-type phosphatase" evidence="1">
    <location>
        <begin position="1"/>
        <end position="272"/>
    </location>
</feature>
<dbReference type="Proteomes" id="UP001139308">
    <property type="component" value="Unassembled WGS sequence"/>
</dbReference>
<evidence type="ECO:0000313" key="3">
    <source>
        <dbReference type="Proteomes" id="UP001139308"/>
    </source>
</evidence>
<gene>
    <name evidence="2" type="ORF">L5014_25940</name>
</gene>
<dbReference type="EMBL" id="JAKLJA010000027">
    <property type="protein sequence ID" value="MCG5076750.1"/>
    <property type="molecule type" value="Genomic_DNA"/>
</dbReference>
<accession>A0A9X1UHQ3</accession>
<evidence type="ECO:0000259" key="1">
    <source>
        <dbReference type="PROSITE" id="PS51746"/>
    </source>
</evidence>
<reference evidence="2" key="1">
    <citation type="submission" date="2022-01" db="EMBL/GenBank/DDBJ databases">
        <title>Genome sequence and assembly of Parabukholderia sp. RG36.</title>
        <authorList>
            <person name="Chhetri G."/>
        </authorList>
    </citation>
    <scope>NUCLEOTIDE SEQUENCE</scope>
    <source>
        <strain evidence="2">RG36</strain>
    </source>
</reference>
<name>A0A9X1UHQ3_9BURK</name>
<dbReference type="Gene3D" id="3.60.40.10">
    <property type="entry name" value="PPM-type phosphatase domain"/>
    <property type="match status" value="1"/>
</dbReference>
<dbReference type="SMART" id="SM00332">
    <property type="entry name" value="PP2Cc"/>
    <property type="match status" value="1"/>
</dbReference>
<sequence>MNLSCAQFSCTGTRDSNQDALGYTISDDYACFVVSDGVSGEPGSEVAARCAVERILERAQRSGPTLAPIREPFRAPIREPALGETLLACIEEAHGAILASQQRERERGRMSATVIALFIDRRHNIAQWAHLGDSRLYRFARGALIERTRDHSVRQQLLDAGLPSEGVNPGWLHMALGMRGPIAPAISPPHALEDGDVFLLCTDGLWQTVAQEALEDRLRIVHTVDDWALLIEHEAMRHSGSAPNADNYSALAVWAGSPQNVTLQRARTRREE</sequence>